<keyword evidence="2" id="KW-1185">Reference proteome</keyword>
<accession>A0A8H6MWF1</accession>
<organism evidence="1 2">
    <name type="scientific">Colletotrichum musicola</name>
    <dbReference type="NCBI Taxonomy" id="2175873"/>
    <lineage>
        <taxon>Eukaryota</taxon>
        <taxon>Fungi</taxon>
        <taxon>Dikarya</taxon>
        <taxon>Ascomycota</taxon>
        <taxon>Pezizomycotina</taxon>
        <taxon>Sordariomycetes</taxon>
        <taxon>Hypocreomycetidae</taxon>
        <taxon>Glomerellales</taxon>
        <taxon>Glomerellaceae</taxon>
        <taxon>Colletotrichum</taxon>
        <taxon>Colletotrichum orchidearum species complex</taxon>
    </lineage>
</organism>
<gene>
    <name evidence="1" type="ORF">CMUS01_13399</name>
</gene>
<dbReference type="AlphaFoldDB" id="A0A8H6MWF1"/>
<comment type="caution">
    <text evidence="1">The sequence shown here is derived from an EMBL/GenBank/DDBJ whole genome shotgun (WGS) entry which is preliminary data.</text>
</comment>
<name>A0A8H6MWF1_9PEZI</name>
<dbReference type="EMBL" id="WIGM01000839">
    <property type="protein sequence ID" value="KAF6810768.1"/>
    <property type="molecule type" value="Genomic_DNA"/>
</dbReference>
<proteinExistence type="predicted"/>
<reference evidence="1" key="1">
    <citation type="journal article" date="2020" name="Phytopathology">
        <title>Genome Sequence Resources of Colletotrichum truncatum, C. plurivorum, C. musicola, and C. sojae: Four Species Pathogenic to Soybean (Glycine max).</title>
        <authorList>
            <person name="Rogerio F."/>
            <person name="Boufleur T.R."/>
            <person name="Ciampi-Guillardi M."/>
            <person name="Sukno S.A."/>
            <person name="Thon M.R."/>
            <person name="Massola Junior N.S."/>
            <person name="Baroncelli R."/>
        </authorList>
    </citation>
    <scope>NUCLEOTIDE SEQUENCE</scope>
    <source>
        <strain evidence="1">LFN0074</strain>
    </source>
</reference>
<protein>
    <submittedName>
        <fullName evidence="1">Uncharacterized protein</fullName>
    </submittedName>
</protein>
<evidence type="ECO:0000313" key="2">
    <source>
        <dbReference type="Proteomes" id="UP000639643"/>
    </source>
</evidence>
<dbReference type="Proteomes" id="UP000639643">
    <property type="component" value="Unassembled WGS sequence"/>
</dbReference>
<sequence>MITILIVVIRTNRYSKLKFIKSSNYK</sequence>
<evidence type="ECO:0000313" key="1">
    <source>
        <dbReference type="EMBL" id="KAF6810768.1"/>
    </source>
</evidence>